<dbReference type="AlphaFoldDB" id="A0A5B7SY40"/>
<protein>
    <submittedName>
        <fullName evidence="3">Glycosyltransferase</fullName>
    </submittedName>
</protein>
<dbReference type="Pfam" id="PF13439">
    <property type="entry name" value="Glyco_transf_4"/>
    <property type="match status" value="1"/>
</dbReference>
<organism evidence="3 4">
    <name type="scientific">Aggregatimonas sangjinii</name>
    <dbReference type="NCBI Taxonomy" id="2583587"/>
    <lineage>
        <taxon>Bacteria</taxon>
        <taxon>Pseudomonadati</taxon>
        <taxon>Bacteroidota</taxon>
        <taxon>Flavobacteriia</taxon>
        <taxon>Flavobacteriales</taxon>
        <taxon>Flavobacteriaceae</taxon>
        <taxon>Aggregatimonas</taxon>
    </lineage>
</organism>
<proteinExistence type="predicted"/>
<evidence type="ECO:0000313" key="3">
    <source>
        <dbReference type="EMBL" id="QCX01660.1"/>
    </source>
</evidence>
<dbReference type="Proteomes" id="UP000310017">
    <property type="component" value="Chromosome"/>
</dbReference>
<dbReference type="InterPro" id="IPR001296">
    <property type="entry name" value="Glyco_trans_1"/>
</dbReference>
<dbReference type="InterPro" id="IPR028098">
    <property type="entry name" value="Glyco_trans_4-like_N"/>
</dbReference>
<dbReference type="OrthoDB" id="791981at2"/>
<evidence type="ECO:0000259" key="1">
    <source>
        <dbReference type="Pfam" id="PF00534"/>
    </source>
</evidence>
<dbReference type="PANTHER" id="PTHR12526">
    <property type="entry name" value="GLYCOSYLTRANSFERASE"/>
    <property type="match status" value="1"/>
</dbReference>
<dbReference type="RefSeq" id="WP_138853997.1">
    <property type="nucleotide sequence ID" value="NZ_CP040710.1"/>
</dbReference>
<gene>
    <name evidence="3" type="ORF">FGM00_16645</name>
</gene>
<reference evidence="3 4" key="1">
    <citation type="submission" date="2019-05" db="EMBL/GenBank/DDBJ databases">
        <title>Genome sequencing of F202Z8.</title>
        <authorList>
            <person name="Kwon Y.M."/>
        </authorList>
    </citation>
    <scope>NUCLEOTIDE SEQUENCE [LARGE SCALE GENOMIC DNA]</scope>
    <source>
        <strain evidence="3 4">F202Z8</strain>
    </source>
</reference>
<sequence length="377" mass="41902">MSKKRKKICITINSLGPGGAEKQCLLLAKALSPYHSVTVVILNPGPLYRPRLTFIEEEQLNHVYLAKNPLKRPFGLMRFLKRQQIDIIFSFLPTDTLLSSICGKLAGVPLVFGGIRNSYMANAKFIALKLVNNYLLNYTIANNFAAYRSAIDFGFKKKVFVISNGIDIRPYVERKHVGVGPVHIISLGRLVPQKEYATALKCIAHLKGILDEGYSFTYTIVGQGPEKEKIMTDIKARELENQVKVVTDASDIYGMLDDSDVYLCTSSFEGVSNAIMEAMNCALPLVATDAGDNARLVLHQKNGFITPIHDAIALANFLKKLIQSPELRIQMGNASHTHLAKNFSFATFQKKYLKLIENSSSIQTRNGEVHYGETNVS</sequence>
<keyword evidence="3" id="KW-0808">Transferase</keyword>
<feature type="domain" description="Glycosyl transferase family 1" evidence="1">
    <location>
        <begin position="182"/>
        <end position="335"/>
    </location>
</feature>
<name>A0A5B7SY40_9FLAO</name>
<dbReference type="KEGG" id="asag:FGM00_16645"/>
<evidence type="ECO:0000313" key="4">
    <source>
        <dbReference type="Proteomes" id="UP000310017"/>
    </source>
</evidence>
<feature type="domain" description="Glycosyltransferase subfamily 4-like N-terminal" evidence="2">
    <location>
        <begin position="17"/>
        <end position="168"/>
    </location>
</feature>
<accession>A0A5B7SY40</accession>
<dbReference type="SUPFAM" id="SSF53756">
    <property type="entry name" value="UDP-Glycosyltransferase/glycogen phosphorylase"/>
    <property type="match status" value="1"/>
</dbReference>
<dbReference type="EMBL" id="CP040710">
    <property type="protein sequence ID" value="QCX01660.1"/>
    <property type="molecule type" value="Genomic_DNA"/>
</dbReference>
<dbReference type="Gene3D" id="3.40.50.2000">
    <property type="entry name" value="Glycogen Phosphorylase B"/>
    <property type="match status" value="2"/>
</dbReference>
<dbReference type="PANTHER" id="PTHR12526:SF630">
    <property type="entry name" value="GLYCOSYLTRANSFERASE"/>
    <property type="match status" value="1"/>
</dbReference>
<evidence type="ECO:0000259" key="2">
    <source>
        <dbReference type="Pfam" id="PF13439"/>
    </source>
</evidence>
<keyword evidence="4" id="KW-1185">Reference proteome</keyword>
<dbReference type="GO" id="GO:0016757">
    <property type="term" value="F:glycosyltransferase activity"/>
    <property type="evidence" value="ECO:0007669"/>
    <property type="project" value="InterPro"/>
</dbReference>
<dbReference type="Pfam" id="PF00534">
    <property type="entry name" value="Glycos_transf_1"/>
    <property type="match status" value="1"/>
</dbReference>